<dbReference type="AlphaFoldDB" id="A0A483CL99"/>
<dbReference type="Proteomes" id="UP000292580">
    <property type="component" value="Unassembled WGS sequence"/>
</dbReference>
<dbReference type="EMBL" id="PGCL01000005">
    <property type="protein sequence ID" value="TAJ43561.1"/>
    <property type="molecule type" value="Genomic_DNA"/>
</dbReference>
<comment type="caution">
    <text evidence="1">The sequence shown here is derived from an EMBL/GenBank/DDBJ whole genome shotgun (WGS) entry which is preliminary data.</text>
</comment>
<protein>
    <submittedName>
        <fullName evidence="1">Uncharacterized protein</fullName>
    </submittedName>
</protein>
<name>A0A483CL99_9EURY</name>
<dbReference type="RefSeq" id="WP_130647540.1">
    <property type="nucleotide sequence ID" value="NZ_PGCL01000005.1"/>
</dbReference>
<gene>
    <name evidence="1" type="ORF">CUJ86_10555</name>
</gene>
<proteinExistence type="predicted"/>
<reference evidence="1 2" key="1">
    <citation type="submission" date="2017-11" db="EMBL/GenBank/DDBJ databases">
        <title>Isolation and Characterization of Methanofollis Species from Methane Seep Offshore SW Taiwan.</title>
        <authorList>
            <person name="Teng N.-H."/>
            <person name="Lai M.-C."/>
            <person name="Chen S.-C."/>
        </authorList>
    </citation>
    <scope>NUCLEOTIDE SEQUENCE [LARGE SCALE GENOMIC DNA]</scope>
    <source>
        <strain evidence="1 2">FWC-SCC2</strain>
    </source>
</reference>
<evidence type="ECO:0000313" key="1">
    <source>
        <dbReference type="EMBL" id="TAJ43561.1"/>
    </source>
</evidence>
<evidence type="ECO:0000313" key="2">
    <source>
        <dbReference type="Proteomes" id="UP000292580"/>
    </source>
</evidence>
<keyword evidence="2" id="KW-1185">Reference proteome</keyword>
<sequence length="75" mass="8298">MKIYVRGRQKVGAGVKQPKFRVVAVTGEKGDNAHLKIEATHFRKTELEQVAADVGAEIVYLEPMAEEERGGMKAE</sequence>
<dbReference type="OrthoDB" id="114287at2157"/>
<organism evidence="1 2">
    <name type="scientific">Methanofollis fontis</name>
    <dbReference type="NCBI Taxonomy" id="2052832"/>
    <lineage>
        <taxon>Archaea</taxon>
        <taxon>Methanobacteriati</taxon>
        <taxon>Methanobacteriota</taxon>
        <taxon>Stenosarchaea group</taxon>
        <taxon>Methanomicrobia</taxon>
        <taxon>Methanomicrobiales</taxon>
        <taxon>Methanomicrobiaceae</taxon>
        <taxon>Methanofollis</taxon>
    </lineage>
</organism>
<accession>A0A483CL99</accession>